<name>A0A142F4Z3_OSCLO</name>
<dbReference type="Pfam" id="PF00412">
    <property type="entry name" value="LIM"/>
    <property type="match status" value="3"/>
</dbReference>
<accession>A0A142F4Z3</accession>
<keyword evidence="4 6" id="KW-0862">Zinc</keyword>
<evidence type="ECO:0000256" key="5">
    <source>
        <dbReference type="ARBA" id="ARBA00023038"/>
    </source>
</evidence>
<reference evidence="9" key="1">
    <citation type="submission" date="2015-10" db="EMBL/GenBank/DDBJ databases">
        <title>Retracing the Path of Planar Cell Polarity.</title>
        <authorList>
            <person name="Schenkelaars Q."/>
            <person name="Fierro-Constain L."/>
            <person name="Renard E."/>
            <person name="Borchiellini C."/>
        </authorList>
    </citation>
    <scope>NUCLEOTIDE SEQUENCE</scope>
</reference>
<dbReference type="SMART" id="SM00132">
    <property type="entry name" value="LIM"/>
    <property type="match status" value="3"/>
</dbReference>
<comment type="similarity">
    <text evidence="1">Belongs to the prickle / espinas / testin family.</text>
</comment>
<dbReference type="CDD" id="cd09340">
    <property type="entry name" value="LIM1_Testin_like"/>
    <property type="match status" value="1"/>
</dbReference>
<evidence type="ECO:0000313" key="9">
    <source>
        <dbReference type="EMBL" id="AMQ67873.1"/>
    </source>
</evidence>
<evidence type="ECO:0000256" key="3">
    <source>
        <dbReference type="ARBA" id="ARBA00022737"/>
    </source>
</evidence>
<dbReference type="PROSITE" id="PS50023">
    <property type="entry name" value="LIM_DOMAIN_2"/>
    <property type="match status" value="2"/>
</dbReference>
<dbReference type="PANTHER" id="PTHR24211">
    <property type="entry name" value="LIM DOMAIN-CONTAINING PROTEIN"/>
    <property type="match status" value="1"/>
</dbReference>
<evidence type="ECO:0000256" key="2">
    <source>
        <dbReference type="ARBA" id="ARBA00022723"/>
    </source>
</evidence>
<evidence type="ECO:0000259" key="7">
    <source>
        <dbReference type="PROSITE" id="PS50023"/>
    </source>
</evidence>
<evidence type="ECO:0000256" key="4">
    <source>
        <dbReference type="ARBA" id="ARBA00022833"/>
    </source>
</evidence>
<organism evidence="9">
    <name type="scientific">Oscarella lobularis</name>
    <name type="common">Bubble oscar sponge</name>
    <name type="synonym">Halisarca lobularis</name>
    <dbReference type="NCBI Taxonomy" id="121494"/>
    <lineage>
        <taxon>Eukaryota</taxon>
        <taxon>Metazoa</taxon>
        <taxon>Porifera</taxon>
        <taxon>Homoscleromorpha</taxon>
        <taxon>Homosclerophorida</taxon>
        <taxon>Oscarellidae</taxon>
        <taxon>Oscarella</taxon>
    </lineage>
</organism>
<dbReference type="Pfam" id="PF06297">
    <property type="entry name" value="PET"/>
    <property type="match status" value="1"/>
</dbReference>
<dbReference type="FunFam" id="2.10.110.10:FF:000035">
    <property type="entry name" value="prickle-like protein 2 isoform X1"/>
    <property type="match status" value="1"/>
</dbReference>
<proteinExistence type="evidence at transcript level"/>
<dbReference type="CDD" id="cd09341">
    <property type="entry name" value="LIM2_Testin_like"/>
    <property type="match status" value="1"/>
</dbReference>
<sequence length="383" mass="44035">MDPAQRKRLESVRKAAVKQGVLFHDVDAGAPCLKCGDACVGFELHYWRKICKNCRCKREEHDIKAEENAETKRMIKNLFSDNPSPVVPRKTEQETIELDARFAWTPNVGKDLAVKYMEALPEDKVPVKGTDGQKYRRDQLFNQLPVHDNDVTQCDNLTDAEREQMHEFVLKRKKTAIGRASVKDRRPMMESDGWTCAECRKGLESGSVAVFADRAGDDRCWHPGCFVCSKCKELLVDLIYFWHGDKLYCGRHHAELVKPRCAACDELIFSKEYTRAEDKNWHLRHFCCFECDVQLGGKRYVSHENHPYCLDCFDRRFSKVCQSCGNAIPADAPHLTHGEQNWHGTEQCFRCSQCSKSLVGQKFLPKNGKIFCSKACWKKSNDR</sequence>
<evidence type="ECO:0000259" key="8">
    <source>
        <dbReference type="PROSITE" id="PS51303"/>
    </source>
</evidence>
<keyword evidence="5 6" id="KW-0440">LIM domain</keyword>
<evidence type="ECO:0000256" key="6">
    <source>
        <dbReference type="PROSITE-ProRule" id="PRU00125"/>
    </source>
</evidence>
<dbReference type="GO" id="GO:0008270">
    <property type="term" value="F:zinc ion binding"/>
    <property type="evidence" value="ECO:0007669"/>
    <property type="project" value="InterPro"/>
</dbReference>
<dbReference type="PROSITE" id="PS00478">
    <property type="entry name" value="LIM_DOMAIN_1"/>
    <property type="match status" value="1"/>
</dbReference>
<dbReference type="InterPro" id="IPR001781">
    <property type="entry name" value="Znf_LIM"/>
</dbReference>
<dbReference type="InterPro" id="IPR047120">
    <property type="entry name" value="Pk/Esn/Tes"/>
</dbReference>
<dbReference type="Gene3D" id="2.10.110.10">
    <property type="entry name" value="Cysteine Rich Protein"/>
    <property type="match status" value="3"/>
</dbReference>
<dbReference type="EMBL" id="KT898955">
    <property type="protein sequence ID" value="AMQ67873.1"/>
    <property type="molecule type" value="mRNA"/>
</dbReference>
<dbReference type="SUPFAM" id="SSF57716">
    <property type="entry name" value="Glucocorticoid receptor-like (DNA-binding domain)"/>
    <property type="match status" value="3"/>
</dbReference>
<dbReference type="CDD" id="cd09342">
    <property type="entry name" value="LIM3_Testin_like"/>
    <property type="match status" value="1"/>
</dbReference>
<keyword evidence="2 6" id="KW-0479">Metal-binding</keyword>
<feature type="domain" description="LIM zinc-binding" evidence="7">
    <location>
        <begin position="194"/>
        <end position="258"/>
    </location>
</feature>
<dbReference type="InterPro" id="IPR010442">
    <property type="entry name" value="PET_domain"/>
</dbReference>
<feature type="domain" description="PET" evidence="8">
    <location>
        <begin position="83"/>
        <end position="191"/>
    </location>
</feature>
<keyword evidence="3" id="KW-0677">Repeat</keyword>
<evidence type="ECO:0000256" key="1">
    <source>
        <dbReference type="ARBA" id="ARBA00008268"/>
    </source>
</evidence>
<dbReference type="AlphaFoldDB" id="A0A142F4Z3"/>
<dbReference type="PROSITE" id="PS51303">
    <property type="entry name" value="PET"/>
    <property type="match status" value="1"/>
</dbReference>
<feature type="domain" description="LIM zinc-binding" evidence="7">
    <location>
        <begin position="259"/>
        <end position="319"/>
    </location>
</feature>
<dbReference type="PANTHER" id="PTHR24211:SF22">
    <property type="entry name" value="TESTIN"/>
    <property type="match status" value="1"/>
</dbReference>
<protein>
    <submittedName>
        <fullName evidence="9">Prickle/testin-like protein</fullName>
    </submittedName>
</protein>
<dbReference type="FunFam" id="2.10.110.10:FF:000005">
    <property type="entry name" value="Testin isoform 1"/>
    <property type="match status" value="1"/>
</dbReference>